<dbReference type="EMBL" id="ASPP01021725">
    <property type="protein sequence ID" value="ETO12103.1"/>
    <property type="molecule type" value="Genomic_DNA"/>
</dbReference>
<name>X6MDK5_RETFI</name>
<evidence type="ECO:0000313" key="2">
    <source>
        <dbReference type="Proteomes" id="UP000023152"/>
    </source>
</evidence>
<dbReference type="Proteomes" id="UP000023152">
    <property type="component" value="Unassembled WGS sequence"/>
</dbReference>
<organism evidence="1 2">
    <name type="scientific">Reticulomyxa filosa</name>
    <dbReference type="NCBI Taxonomy" id="46433"/>
    <lineage>
        <taxon>Eukaryota</taxon>
        <taxon>Sar</taxon>
        <taxon>Rhizaria</taxon>
        <taxon>Retaria</taxon>
        <taxon>Foraminifera</taxon>
        <taxon>Monothalamids</taxon>
        <taxon>Reticulomyxidae</taxon>
        <taxon>Reticulomyxa</taxon>
    </lineage>
</organism>
<sequence>MLCDIDLLMKQKCKDLDNIVDQLKQKVQMNEWHNKFNQVVANVNINTVERKKDSSICIAIASHDLQSDQISIHNERENKSQDNIQTELNVDAIHSQVQQKSIIS</sequence>
<evidence type="ECO:0000313" key="1">
    <source>
        <dbReference type="EMBL" id="ETO12103.1"/>
    </source>
</evidence>
<proteinExistence type="predicted"/>
<comment type="caution">
    <text evidence="1">The sequence shown here is derived from an EMBL/GenBank/DDBJ whole genome shotgun (WGS) entry which is preliminary data.</text>
</comment>
<keyword evidence="2" id="KW-1185">Reference proteome</keyword>
<accession>X6MDK5</accession>
<protein>
    <submittedName>
        <fullName evidence="1">Uncharacterized protein</fullName>
    </submittedName>
</protein>
<dbReference type="AlphaFoldDB" id="X6MDK5"/>
<reference evidence="1 2" key="1">
    <citation type="journal article" date="2013" name="Curr. Biol.">
        <title>The Genome of the Foraminiferan Reticulomyxa filosa.</title>
        <authorList>
            <person name="Glockner G."/>
            <person name="Hulsmann N."/>
            <person name="Schleicher M."/>
            <person name="Noegel A.A."/>
            <person name="Eichinger L."/>
            <person name="Gallinger C."/>
            <person name="Pawlowski J."/>
            <person name="Sierra R."/>
            <person name="Euteneuer U."/>
            <person name="Pillet L."/>
            <person name="Moustafa A."/>
            <person name="Platzer M."/>
            <person name="Groth M."/>
            <person name="Szafranski K."/>
            <person name="Schliwa M."/>
        </authorList>
    </citation>
    <scope>NUCLEOTIDE SEQUENCE [LARGE SCALE GENOMIC DNA]</scope>
</reference>
<gene>
    <name evidence="1" type="ORF">RFI_25274</name>
</gene>